<keyword evidence="8" id="KW-1185">Reference proteome</keyword>
<dbReference type="SUPFAM" id="SSF56519">
    <property type="entry name" value="Penicillin binding protein dimerisation domain"/>
    <property type="match status" value="1"/>
</dbReference>
<feature type="domain" description="Penicillin-binding protein dimerisation" evidence="6">
    <location>
        <begin position="64"/>
        <end position="218"/>
    </location>
</feature>
<gene>
    <name evidence="7" type="ORF">E1757_13980</name>
</gene>
<evidence type="ECO:0000313" key="7">
    <source>
        <dbReference type="EMBL" id="TDF97700.1"/>
    </source>
</evidence>
<protein>
    <submittedName>
        <fullName evidence="7">Penicillin-binding protein</fullName>
    </submittedName>
</protein>
<keyword evidence="3 4" id="KW-0472">Membrane</keyword>
<evidence type="ECO:0000256" key="1">
    <source>
        <dbReference type="ARBA" id="ARBA00004370"/>
    </source>
</evidence>
<dbReference type="SUPFAM" id="SSF56601">
    <property type="entry name" value="beta-lactamase/transpeptidase-like"/>
    <property type="match status" value="1"/>
</dbReference>
<comment type="subcellular location">
    <subcellularLocation>
        <location evidence="1">Membrane</location>
    </subcellularLocation>
</comment>
<dbReference type="AlphaFoldDB" id="A0A4R5KS92"/>
<dbReference type="InterPro" id="IPR012338">
    <property type="entry name" value="Beta-lactam/transpept-like"/>
</dbReference>
<dbReference type="GO" id="GO:0008658">
    <property type="term" value="F:penicillin binding"/>
    <property type="evidence" value="ECO:0007669"/>
    <property type="project" value="InterPro"/>
</dbReference>
<evidence type="ECO:0000256" key="3">
    <source>
        <dbReference type="ARBA" id="ARBA00023136"/>
    </source>
</evidence>
<dbReference type="InterPro" id="IPR036138">
    <property type="entry name" value="PBP_dimer_sf"/>
</dbReference>
<dbReference type="Proteomes" id="UP000295636">
    <property type="component" value="Unassembled WGS sequence"/>
</dbReference>
<reference evidence="7 8" key="1">
    <citation type="submission" date="2019-03" db="EMBL/GenBank/DDBJ databases">
        <title>This is whole genome sequence of Paenibacillus sp MS74 strain.</title>
        <authorList>
            <person name="Trinh H.N."/>
        </authorList>
    </citation>
    <scope>NUCLEOTIDE SEQUENCE [LARGE SCALE GENOMIC DNA]</scope>
    <source>
        <strain evidence="7 8">MS74</strain>
    </source>
</reference>
<comment type="similarity">
    <text evidence="2">Belongs to the transpeptidase family.</text>
</comment>
<keyword evidence="4" id="KW-0812">Transmembrane</keyword>
<evidence type="ECO:0000313" key="8">
    <source>
        <dbReference type="Proteomes" id="UP000295636"/>
    </source>
</evidence>
<keyword evidence="4" id="KW-1133">Transmembrane helix</keyword>
<dbReference type="Gene3D" id="3.90.1310.10">
    <property type="entry name" value="Penicillin-binding protein 2a (Domain 2)"/>
    <property type="match status" value="1"/>
</dbReference>
<feature type="domain" description="Penicillin-binding protein transpeptidase" evidence="5">
    <location>
        <begin position="277"/>
        <end position="593"/>
    </location>
</feature>
<dbReference type="PANTHER" id="PTHR30627">
    <property type="entry name" value="PEPTIDOGLYCAN D,D-TRANSPEPTIDASE"/>
    <property type="match status" value="1"/>
</dbReference>
<dbReference type="Pfam" id="PF03717">
    <property type="entry name" value="PBP_dimer"/>
    <property type="match status" value="1"/>
</dbReference>
<evidence type="ECO:0000259" key="5">
    <source>
        <dbReference type="Pfam" id="PF00905"/>
    </source>
</evidence>
<dbReference type="RefSeq" id="WP_133229019.1">
    <property type="nucleotide sequence ID" value="NZ_SMRT01000005.1"/>
</dbReference>
<dbReference type="OrthoDB" id="2985542at2"/>
<accession>A0A4R5KS92</accession>
<dbReference type="EMBL" id="SMRT01000005">
    <property type="protein sequence ID" value="TDF97700.1"/>
    <property type="molecule type" value="Genomic_DNA"/>
</dbReference>
<dbReference type="Pfam" id="PF00905">
    <property type="entry name" value="Transpeptidase"/>
    <property type="match status" value="1"/>
</dbReference>
<feature type="transmembrane region" description="Helical" evidence="4">
    <location>
        <begin position="12"/>
        <end position="32"/>
    </location>
</feature>
<dbReference type="InterPro" id="IPR050515">
    <property type="entry name" value="Beta-lactam/transpept"/>
</dbReference>
<dbReference type="GO" id="GO:0071555">
    <property type="term" value="P:cell wall organization"/>
    <property type="evidence" value="ECO:0007669"/>
    <property type="project" value="TreeGrafter"/>
</dbReference>
<proteinExistence type="inferred from homology"/>
<comment type="caution">
    <text evidence="7">The sequence shown here is derived from an EMBL/GenBank/DDBJ whole genome shotgun (WGS) entry which is preliminary data.</text>
</comment>
<evidence type="ECO:0000259" key="6">
    <source>
        <dbReference type="Pfam" id="PF03717"/>
    </source>
</evidence>
<dbReference type="GO" id="GO:0005886">
    <property type="term" value="C:plasma membrane"/>
    <property type="evidence" value="ECO:0007669"/>
    <property type="project" value="TreeGrafter"/>
</dbReference>
<dbReference type="Gene3D" id="3.40.710.10">
    <property type="entry name" value="DD-peptidase/beta-lactamase superfamily"/>
    <property type="match status" value="1"/>
</dbReference>
<dbReference type="InterPro" id="IPR001460">
    <property type="entry name" value="PCN-bd_Tpept"/>
</dbReference>
<dbReference type="InterPro" id="IPR005311">
    <property type="entry name" value="PBP_dimer"/>
</dbReference>
<organism evidence="7 8">
    <name type="scientific">Paenibacillus piri</name>
    <dbReference type="NCBI Taxonomy" id="2547395"/>
    <lineage>
        <taxon>Bacteria</taxon>
        <taxon>Bacillati</taxon>
        <taxon>Bacillota</taxon>
        <taxon>Bacilli</taxon>
        <taxon>Bacillales</taxon>
        <taxon>Paenibacillaceae</taxon>
        <taxon>Paenibacillus</taxon>
    </lineage>
</organism>
<evidence type="ECO:0000256" key="2">
    <source>
        <dbReference type="ARBA" id="ARBA00007171"/>
    </source>
</evidence>
<sequence length="601" mass="65529">MNHEKPLKKHRLFYILLIIVSLLVVLNIRLFWIQVAASRSWTSRGIDLVENSVIQREQGIVLDSGRGDFYDRSGQPLTGREIPVLTVFPVHQDKGKAGKELNRRIADILHVPESVWIQFVGPLKSPRVWSVDGAEVALNERQIAQISELGLPQLAVTRLKQRYADSQLASQVIGFIGQDPNRITRQYTDQIHRGELQLTSKIGGAGLEKTFEPWLQGIGATSVSLFTDAAKHPLPGLDARIVTPQNGYYPVKVVTTLDTAVQRKIEQAMDALQIRDGAVVVLDAANADIVAMASRPDFNPQHVDLQQGAWRNRALKSAAPGSIFKTVTAAAALEERAVKPDDMFECTGELGKYGLTCWNKQGHGRISFREGYAQSCNIVFAKIAEKLKGATMEEYARKLGLTVPVGWQGDFMQASDFRELDAEEGGQVFAGSTPKEDGGVKAQSAIGQRDVMITPLEAANMVVTLLRQGKVLSPRIVKEVRFQNGRLMEAFAEKRVGGLPGGISAGTAKTLLSWMDDVVDHGTGKSLQSAKWSLAGKSGTAQVTDKSGSPRVNQWFIGYGPTEHPAYAAAVMVGGMPETAANKSLPLFKEVMDILASSAVQ</sequence>
<dbReference type="PANTHER" id="PTHR30627:SF24">
    <property type="entry name" value="PENICILLIN-BINDING PROTEIN 4B"/>
    <property type="match status" value="1"/>
</dbReference>
<dbReference type="GO" id="GO:0071972">
    <property type="term" value="F:peptidoglycan L,D-transpeptidase activity"/>
    <property type="evidence" value="ECO:0007669"/>
    <property type="project" value="TreeGrafter"/>
</dbReference>
<evidence type="ECO:0000256" key="4">
    <source>
        <dbReference type="SAM" id="Phobius"/>
    </source>
</evidence>
<name>A0A4R5KS92_9BACL</name>